<evidence type="ECO:0000256" key="1">
    <source>
        <dbReference type="SAM" id="MobiDB-lite"/>
    </source>
</evidence>
<dbReference type="RefSeq" id="WP_283433796.1">
    <property type="nucleotide sequence ID" value="NZ_FXUG01000010.1"/>
</dbReference>
<sequence length="140" mass="15441">MAAKKSTRDQRVKSTKKTDAANAKSTKAKPAAPTGAAATALASKPAEGRPSTRWTFLTNHAHVLIVLHAEPDLVLREVAVRVGITERAVQRIVQDLEDEGFIRREKIGRKNHYEVLTDQPLRHPIEAHRDIGDVLKLITG</sequence>
<keyword evidence="4" id="KW-1185">Reference proteome</keyword>
<name>A0ABY1QBG1_9BACT</name>
<feature type="domain" description="HTH marR-type" evidence="2">
    <location>
        <begin position="59"/>
        <end position="106"/>
    </location>
</feature>
<organism evidence="3 4">
    <name type="scientific">Neorhodopirellula lusitana</name>
    <dbReference type="NCBI Taxonomy" id="445327"/>
    <lineage>
        <taxon>Bacteria</taxon>
        <taxon>Pseudomonadati</taxon>
        <taxon>Planctomycetota</taxon>
        <taxon>Planctomycetia</taxon>
        <taxon>Pirellulales</taxon>
        <taxon>Pirellulaceae</taxon>
        <taxon>Neorhodopirellula</taxon>
    </lineage>
</organism>
<reference evidence="3 4" key="1">
    <citation type="submission" date="2017-05" db="EMBL/GenBank/DDBJ databases">
        <authorList>
            <person name="Varghese N."/>
            <person name="Submissions S."/>
        </authorList>
    </citation>
    <scope>NUCLEOTIDE SEQUENCE [LARGE SCALE GENOMIC DNA]</scope>
    <source>
        <strain evidence="3 4">DSM 25457</strain>
    </source>
</reference>
<feature type="compositionally biased region" description="Basic and acidic residues" evidence="1">
    <location>
        <begin position="1"/>
        <end position="19"/>
    </location>
</feature>
<dbReference type="GO" id="GO:0003677">
    <property type="term" value="F:DNA binding"/>
    <property type="evidence" value="ECO:0007669"/>
    <property type="project" value="UniProtKB-KW"/>
</dbReference>
<dbReference type="EMBL" id="FXUG01000010">
    <property type="protein sequence ID" value="SMP66602.1"/>
    <property type="molecule type" value="Genomic_DNA"/>
</dbReference>
<dbReference type="Proteomes" id="UP001158067">
    <property type="component" value="Unassembled WGS sequence"/>
</dbReference>
<evidence type="ECO:0000259" key="2">
    <source>
        <dbReference type="Pfam" id="PF12802"/>
    </source>
</evidence>
<dbReference type="InterPro" id="IPR000835">
    <property type="entry name" value="HTH_MarR-typ"/>
</dbReference>
<dbReference type="InterPro" id="IPR036390">
    <property type="entry name" value="WH_DNA-bd_sf"/>
</dbReference>
<feature type="region of interest" description="Disordered" evidence="1">
    <location>
        <begin position="1"/>
        <end position="51"/>
    </location>
</feature>
<dbReference type="Pfam" id="PF12802">
    <property type="entry name" value="MarR_2"/>
    <property type="match status" value="1"/>
</dbReference>
<dbReference type="Gene3D" id="1.10.10.10">
    <property type="entry name" value="Winged helix-like DNA-binding domain superfamily/Winged helix DNA-binding domain"/>
    <property type="match status" value="1"/>
</dbReference>
<accession>A0ABY1QBG1</accession>
<dbReference type="InterPro" id="IPR036388">
    <property type="entry name" value="WH-like_DNA-bd_sf"/>
</dbReference>
<proteinExistence type="predicted"/>
<feature type="compositionally biased region" description="Low complexity" evidence="1">
    <location>
        <begin position="20"/>
        <end position="45"/>
    </location>
</feature>
<keyword evidence="3" id="KW-0238">DNA-binding</keyword>
<dbReference type="SUPFAM" id="SSF46785">
    <property type="entry name" value="Winged helix' DNA-binding domain"/>
    <property type="match status" value="1"/>
</dbReference>
<evidence type="ECO:0000313" key="3">
    <source>
        <dbReference type="EMBL" id="SMP66602.1"/>
    </source>
</evidence>
<gene>
    <name evidence="3" type="ORF">SAMN06265222_11020</name>
</gene>
<comment type="caution">
    <text evidence="3">The sequence shown here is derived from an EMBL/GenBank/DDBJ whole genome shotgun (WGS) entry which is preliminary data.</text>
</comment>
<evidence type="ECO:0000313" key="4">
    <source>
        <dbReference type="Proteomes" id="UP001158067"/>
    </source>
</evidence>
<protein>
    <submittedName>
        <fullName evidence="3">Winged helix-turn-helix DNA-binding</fullName>
    </submittedName>
</protein>